<sequence length="242" mass="26759">MSLSLDTVSLSTGSGYGLPNTVAPVPAEDMAGQQKRVAKEGNQTSAAYEITLSEEAKALIARMEGTVRQASDVRFQDLSPEEQGRIRGLEKQLDEIFGYAPNKILNKEEKEQIAVLYSRMDDVLGYQPKTIDPMHHHLARRLEEEADRLLSDPKKLLNETEERQLAVIFSHLESLQGVSSVSYQVPGELKGHIAGLQTEVDQISGAADVKTPSANDMKQATQIFQDLAGIYDGAFRRMMKIN</sequence>
<dbReference type="Proteomes" id="UP001597294">
    <property type="component" value="Unassembled WGS sequence"/>
</dbReference>
<protein>
    <submittedName>
        <fullName evidence="1">Uncharacterized protein</fullName>
    </submittedName>
</protein>
<organism evidence="1 2">
    <name type="scientific">Kiloniella antarctica</name>
    <dbReference type="NCBI Taxonomy" id="1550907"/>
    <lineage>
        <taxon>Bacteria</taxon>
        <taxon>Pseudomonadati</taxon>
        <taxon>Pseudomonadota</taxon>
        <taxon>Alphaproteobacteria</taxon>
        <taxon>Rhodospirillales</taxon>
        <taxon>Kiloniellaceae</taxon>
        <taxon>Kiloniella</taxon>
    </lineage>
</organism>
<reference evidence="2" key="1">
    <citation type="journal article" date="2019" name="Int. J. Syst. Evol. Microbiol.">
        <title>The Global Catalogue of Microorganisms (GCM) 10K type strain sequencing project: providing services to taxonomists for standard genome sequencing and annotation.</title>
        <authorList>
            <consortium name="The Broad Institute Genomics Platform"/>
            <consortium name="The Broad Institute Genome Sequencing Center for Infectious Disease"/>
            <person name="Wu L."/>
            <person name="Ma J."/>
        </authorList>
    </citation>
    <scope>NUCLEOTIDE SEQUENCE [LARGE SCALE GENOMIC DNA]</scope>
    <source>
        <strain evidence="2">CGMCC 4.7192</strain>
    </source>
</reference>
<gene>
    <name evidence="1" type="ORF">ACFSKO_02835</name>
</gene>
<comment type="caution">
    <text evidence="1">The sequence shown here is derived from an EMBL/GenBank/DDBJ whole genome shotgun (WGS) entry which is preliminary data.</text>
</comment>
<evidence type="ECO:0000313" key="2">
    <source>
        <dbReference type="Proteomes" id="UP001597294"/>
    </source>
</evidence>
<accession>A0ABW5BFV6</accession>
<keyword evidence="2" id="KW-1185">Reference proteome</keyword>
<evidence type="ECO:0000313" key="1">
    <source>
        <dbReference type="EMBL" id="MFD2204525.1"/>
    </source>
</evidence>
<dbReference type="EMBL" id="JBHUII010000001">
    <property type="protein sequence ID" value="MFD2204525.1"/>
    <property type="molecule type" value="Genomic_DNA"/>
</dbReference>
<proteinExistence type="predicted"/>
<name>A0ABW5BFV6_9PROT</name>
<dbReference type="RefSeq" id="WP_380248196.1">
    <property type="nucleotide sequence ID" value="NZ_JBHUII010000001.1"/>
</dbReference>